<dbReference type="PANTHER" id="PTHR48075">
    <property type="entry name" value="3-HYDROXYACYL-COA DEHYDROGENASE FAMILY PROTEIN"/>
    <property type="match status" value="1"/>
</dbReference>
<dbReference type="Gene3D" id="3.40.50.720">
    <property type="entry name" value="NAD(P)-binding Rossmann-like Domain"/>
    <property type="match status" value="1"/>
</dbReference>
<dbReference type="GO" id="GO:0070403">
    <property type="term" value="F:NAD+ binding"/>
    <property type="evidence" value="ECO:0007669"/>
    <property type="project" value="InterPro"/>
</dbReference>
<dbReference type="EMBL" id="VAWE01000001">
    <property type="protein sequence ID" value="TLQ48688.1"/>
    <property type="molecule type" value="Genomic_DNA"/>
</dbReference>
<dbReference type="AlphaFoldDB" id="A0A5R9EF53"/>
<evidence type="ECO:0000256" key="4">
    <source>
        <dbReference type="PIRSR" id="PIRSR000105-1"/>
    </source>
</evidence>
<dbReference type="PIRSF" id="PIRSF000105">
    <property type="entry name" value="HCDH"/>
    <property type="match status" value="1"/>
</dbReference>
<comment type="caution">
    <text evidence="7">The sequence shown here is derived from an EMBL/GenBank/DDBJ whole genome shotgun (WGS) entry which is preliminary data.</text>
</comment>
<gene>
    <name evidence="7" type="ORF">FEF34_36215</name>
</gene>
<sequence length="290" mass="30615">MAGGERECSLIGVVGCGLMGSGIAEVCARAGRDVVVVETGTAAVKEGRGRITASLDRAVAAGRLTGPDRDAALARIVVTADMDALADRDLVVEAVAEREEAKVRVFTHLDRTVDREDAVLATNTSSIPVIRLATATARPEQVVGLHFFNPVPVLPLVELVPSLLTGESTARRAEAFASGVLGKEVVRARDRAGFVVNALLVPYLLAAVRMVESGAASVEDVDRGMVLGCAHPLGPLALTDLIGLDTTRAIAESLYEEFREPLYAPPPLLARMVDAGRLGRKSGRGFHSYR</sequence>
<dbReference type="InterPro" id="IPR006176">
    <property type="entry name" value="3-OHacyl-CoA_DH_NAD-bd"/>
</dbReference>
<feature type="site" description="Important for catalytic activity" evidence="4">
    <location>
        <position position="146"/>
    </location>
</feature>
<evidence type="ECO:0000313" key="7">
    <source>
        <dbReference type="EMBL" id="TLQ48688.1"/>
    </source>
</evidence>
<feature type="domain" description="3-hydroxyacyl-CoA dehydrogenase NAD binding" evidence="6">
    <location>
        <begin position="11"/>
        <end position="190"/>
    </location>
</feature>
<evidence type="ECO:0000256" key="3">
    <source>
        <dbReference type="ARBA" id="ARBA00023002"/>
    </source>
</evidence>
<dbReference type="InterPro" id="IPR022694">
    <property type="entry name" value="3-OHacyl-CoA_DH"/>
</dbReference>
<evidence type="ECO:0000256" key="1">
    <source>
        <dbReference type="ARBA" id="ARBA00005086"/>
    </source>
</evidence>
<evidence type="ECO:0000259" key="5">
    <source>
        <dbReference type="Pfam" id="PF00725"/>
    </source>
</evidence>
<dbReference type="InterPro" id="IPR008927">
    <property type="entry name" value="6-PGluconate_DH-like_C_sf"/>
</dbReference>
<dbReference type="Proteomes" id="UP000305921">
    <property type="component" value="Unassembled WGS sequence"/>
</dbReference>
<dbReference type="OrthoDB" id="9771883at2"/>
<dbReference type="GO" id="GO:0006635">
    <property type="term" value="P:fatty acid beta-oxidation"/>
    <property type="evidence" value="ECO:0007669"/>
    <property type="project" value="TreeGrafter"/>
</dbReference>
<accession>A0A5R9EF53</accession>
<dbReference type="Pfam" id="PF00725">
    <property type="entry name" value="3HCDH"/>
    <property type="match status" value="1"/>
</dbReference>
<name>A0A5R9EF53_9ACTN</name>
<dbReference type="InterPro" id="IPR036291">
    <property type="entry name" value="NAD(P)-bd_dom_sf"/>
</dbReference>
<dbReference type="PANTHER" id="PTHR48075:SF9">
    <property type="entry name" value="3-HYDROXYBUTYRYL-COA DEHYDROGENASE"/>
    <property type="match status" value="1"/>
</dbReference>
<dbReference type="NCBIfam" id="NF005875">
    <property type="entry name" value="PRK07819.1"/>
    <property type="match status" value="1"/>
</dbReference>
<reference evidence="7 8" key="1">
    <citation type="submission" date="2019-05" db="EMBL/GenBank/DDBJ databases">
        <title>Streptomyces marianii sp. nov., a novel marine actinomycete from southern coast of India.</title>
        <authorList>
            <person name="Iniyan A.M."/>
            <person name="Wink J."/>
            <person name="Ramprasad E."/>
            <person name="Ramana C.V."/>
            <person name="Bunk B."/>
            <person name="Sproer C."/>
            <person name="Joseph F.-J.R.S."/>
            <person name="Vincent S.G.P."/>
        </authorList>
    </citation>
    <scope>NUCLEOTIDE SEQUENCE [LARGE SCALE GENOMIC DNA]</scope>
    <source>
        <strain evidence="7 8">ICN19</strain>
    </source>
</reference>
<keyword evidence="8" id="KW-1185">Reference proteome</keyword>
<comment type="similarity">
    <text evidence="2">Belongs to the 3-hydroxyacyl-CoA dehydrogenase family.</text>
</comment>
<dbReference type="Pfam" id="PF02737">
    <property type="entry name" value="3HCDH_N"/>
    <property type="match status" value="1"/>
</dbReference>
<dbReference type="RefSeq" id="WP_138057936.1">
    <property type="nucleotide sequence ID" value="NZ_VAWE01000001.1"/>
</dbReference>
<comment type="pathway">
    <text evidence="1">Lipid metabolism; butanoate metabolism.</text>
</comment>
<dbReference type="GO" id="GO:0008691">
    <property type="term" value="F:3-hydroxybutyryl-CoA dehydrogenase activity"/>
    <property type="evidence" value="ECO:0007669"/>
    <property type="project" value="TreeGrafter"/>
</dbReference>
<dbReference type="SUPFAM" id="SSF48179">
    <property type="entry name" value="6-phosphogluconate dehydrogenase C-terminal domain-like"/>
    <property type="match status" value="1"/>
</dbReference>
<evidence type="ECO:0000256" key="2">
    <source>
        <dbReference type="ARBA" id="ARBA00009463"/>
    </source>
</evidence>
<organism evidence="7 8">
    <name type="scientific">Streptomyces marianii</name>
    <dbReference type="NCBI Taxonomy" id="1817406"/>
    <lineage>
        <taxon>Bacteria</taxon>
        <taxon>Bacillati</taxon>
        <taxon>Actinomycetota</taxon>
        <taxon>Actinomycetes</taxon>
        <taxon>Kitasatosporales</taxon>
        <taxon>Streptomycetaceae</taxon>
        <taxon>Streptomyces</taxon>
    </lineage>
</organism>
<dbReference type="FunFam" id="3.40.50.720:FF:000009">
    <property type="entry name" value="Fatty oxidation complex, alpha subunit"/>
    <property type="match status" value="1"/>
</dbReference>
<dbReference type="InterPro" id="IPR006108">
    <property type="entry name" value="3HC_DH_C"/>
</dbReference>
<dbReference type="Gene3D" id="1.10.1040.10">
    <property type="entry name" value="N-(1-d-carboxylethyl)-l-norvaline Dehydrogenase, domain 2"/>
    <property type="match status" value="1"/>
</dbReference>
<evidence type="ECO:0000313" key="8">
    <source>
        <dbReference type="Proteomes" id="UP000305921"/>
    </source>
</evidence>
<feature type="domain" description="3-hydroxyacyl-CoA dehydrogenase C-terminal" evidence="5">
    <location>
        <begin position="193"/>
        <end position="289"/>
    </location>
</feature>
<protein>
    <submittedName>
        <fullName evidence="7">3-hydroxybutyryl-CoA dehydrogenase</fullName>
    </submittedName>
</protein>
<dbReference type="SUPFAM" id="SSF51735">
    <property type="entry name" value="NAD(P)-binding Rossmann-fold domains"/>
    <property type="match status" value="1"/>
</dbReference>
<proteinExistence type="inferred from homology"/>
<dbReference type="InterPro" id="IPR013328">
    <property type="entry name" value="6PGD_dom2"/>
</dbReference>
<evidence type="ECO:0000259" key="6">
    <source>
        <dbReference type="Pfam" id="PF02737"/>
    </source>
</evidence>
<keyword evidence="3" id="KW-0560">Oxidoreductase</keyword>